<dbReference type="PANTHER" id="PTHR19375">
    <property type="entry name" value="HEAT SHOCK PROTEIN 70KDA"/>
    <property type="match status" value="1"/>
</dbReference>
<feature type="compositionally biased region" description="Low complexity" evidence="7">
    <location>
        <begin position="430"/>
        <end position="458"/>
    </location>
</feature>
<dbReference type="Pfam" id="PF00012">
    <property type="entry name" value="HSP70"/>
    <property type="match status" value="1"/>
</dbReference>
<dbReference type="InterPro" id="IPR018181">
    <property type="entry name" value="Heat_shock_70_CS"/>
</dbReference>
<keyword evidence="5" id="KW-0143">Chaperone</keyword>
<reference evidence="8 9" key="1">
    <citation type="submission" date="2019-03" db="EMBL/GenBank/DDBJ databases">
        <title>Sequencing the genomes of 1000 actinobacteria strains.</title>
        <authorList>
            <person name="Klenk H.-P."/>
        </authorList>
    </citation>
    <scope>NUCLEOTIDE SEQUENCE [LARGE SCALE GENOMIC DNA]</scope>
    <source>
        <strain evidence="8 9">DSM 18936</strain>
    </source>
</reference>
<evidence type="ECO:0000313" key="8">
    <source>
        <dbReference type="EMBL" id="TDT14685.1"/>
    </source>
</evidence>
<keyword evidence="4" id="KW-0346">Stress response</keyword>
<comment type="similarity">
    <text evidence="1 6">Belongs to the heat shock protein 70 family.</text>
</comment>
<comment type="caution">
    <text evidence="8">The sequence shown here is derived from an EMBL/GenBank/DDBJ whole genome shotgun (WGS) entry which is preliminary data.</text>
</comment>
<evidence type="ECO:0000313" key="9">
    <source>
        <dbReference type="Proteomes" id="UP000294558"/>
    </source>
</evidence>
<evidence type="ECO:0000256" key="1">
    <source>
        <dbReference type="ARBA" id="ARBA00007381"/>
    </source>
</evidence>
<dbReference type="AlphaFoldDB" id="A0A4R7HV58"/>
<evidence type="ECO:0000256" key="3">
    <source>
        <dbReference type="ARBA" id="ARBA00022840"/>
    </source>
</evidence>
<dbReference type="Proteomes" id="UP000294558">
    <property type="component" value="Unassembled WGS sequence"/>
</dbReference>
<dbReference type="InterPro" id="IPR013126">
    <property type="entry name" value="Hsp_70_fam"/>
</dbReference>
<evidence type="ECO:0000256" key="5">
    <source>
        <dbReference type="ARBA" id="ARBA00023186"/>
    </source>
</evidence>
<gene>
    <name evidence="8" type="ORF">BDK89_0240</name>
</gene>
<name>A0A4R7HV58_9ACTN</name>
<feature type="region of interest" description="Disordered" evidence="7">
    <location>
        <begin position="424"/>
        <end position="486"/>
    </location>
</feature>
<dbReference type="FunFam" id="3.30.420.40:FF:000028">
    <property type="entry name" value="heat shock 70 kDa protein-like"/>
    <property type="match status" value="1"/>
</dbReference>
<dbReference type="OrthoDB" id="3333926at2"/>
<evidence type="ECO:0000256" key="4">
    <source>
        <dbReference type="ARBA" id="ARBA00023016"/>
    </source>
</evidence>
<dbReference type="GO" id="GO:0140662">
    <property type="term" value="F:ATP-dependent protein folding chaperone"/>
    <property type="evidence" value="ECO:0007669"/>
    <property type="project" value="InterPro"/>
</dbReference>
<keyword evidence="9" id="KW-1185">Reference proteome</keyword>
<dbReference type="GO" id="GO:0005524">
    <property type="term" value="F:ATP binding"/>
    <property type="evidence" value="ECO:0007669"/>
    <property type="project" value="UniProtKB-KW"/>
</dbReference>
<evidence type="ECO:0000256" key="6">
    <source>
        <dbReference type="RuleBase" id="RU003322"/>
    </source>
</evidence>
<dbReference type="SUPFAM" id="SSF101898">
    <property type="entry name" value="NHL repeat"/>
    <property type="match status" value="1"/>
</dbReference>
<dbReference type="PROSITE" id="PS01036">
    <property type="entry name" value="HSP70_3"/>
    <property type="match status" value="1"/>
</dbReference>
<proteinExistence type="inferred from homology"/>
<evidence type="ECO:0000256" key="7">
    <source>
        <dbReference type="SAM" id="MobiDB-lite"/>
    </source>
</evidence>
<evidence type="ECO:0000256" key="2">
    <source>
        <dbReference type="ARBA" id="ARBA00022741"/>
    </source>
</evidence>
<dbReference type="SUPFAM" id="SSF53067">
    <property type="entry name" value="Actin-like ATPase domain"/>
    <property type="match status" value="2"/>
</dbReference>
<organism evidence="8 9">
    <name type="scientific">Ilumatobacter fluminis</name>
    <dbReference type="NCBI Taxonomy" id="467091"/>
    <lineage>
        <taxon>Bacteria</taxon>
        <taxon>Bacillati</taxon>
        <taxon>Actinomycetota</taxon>
        <taxon>Acidimicrobiia</taxon>
        <taxon>Acidimicrobiales</taxon>
        <taxon>Ilumatobacteraceae</taxon>
        <taxon>Ilumatobacter</taxon>
    </lineage>
</organism>
<dbReference type="Gene3D" id="3.90.640.10">
    <property type="entry name" value="Actin, Chain A, domain 4"/>
    <property type="match status" value="1"/>
</dbReference>
<sequence length="742" mass="74409">MMGAMPAGPRFAVGVDLGTTYTCAAVSEPPGERARVVQLTGTSQTIPSVVSITDEGVVAGEAAERRLVSHPQTTAREFKRRLGDATPIVLGSETYGAEVLTGHLLGEVLQRVERNEGGSPAVVGLAHPASWGPFRLDLLRDAGRHAGLDEVVLVPEPVAAAVANRDRVEADSRVAVYDLGGGTFDAAVVQMGATAGAEVSVVGTPEGVERLGGIDFDQAIMAHVDSVLDGQVFALDSSDPEARSALMRLRAECQAAKEHLSQDSDADVNVSLPSLQTTVRITRAEFEAMVRPRLADSLAVLDRVVASAGGWEAISSVLLVGGSSNIPAVAQAVSEHTGRPVVTATSPHLAISMGTAMVAAGGLEPAPVAAAPVAAGAATAAARAAGDDASSGSGRPGWLLPVGIVVLVLAAIGGYFAFAGGGDDDEEASVETTAPATTVPGATTVPATTVPGATTVPATDPPTTEPPTTEPPATTTPSTDAPATTAPDVPVVDVAIQECGPADSSILGVVFQSGALVAVGDDGVSNLDGATVDPCSLDLTARIPTGVTLLDSPNGAAAAGDAMAVATPAGGVIVNGSTGNVVQCDLLTGPLTVNSDGVSFPIVDGTVLRLRAEADGCSERDNSTFEGLLATAIAAGSTEQLAVGGTADGAVQLWVYDRVDNRNVVDGFGSVDGVASCNGRWCVIDLTDQLVHVVEIDGTYTGAAPIAGTPLEGVSSILATSPTGNGPAIVSTDTNIITLTAP</sequence>
<protein>
    <submittedName>
        <fullName evidence="8">Hsp70 protein</fullName>
    </submittedName>
</protein>
<keyword evidence="2 6" id="KW-0547">Nucleotide-binding</keyword>
<dbReference type="InterPro" id="IPR043129">
    <property type="entry name" value="ATPase_NBD"/>
</dbReference>
<accession>A0A4R7HV58</accession>
<dbReference type="EMBL" id="SOAU01000001">
    <property type="protein sequence ID" value="TDT14685.1"/>
    <property type="molecule type" value="Genomic_DNA"/>
</dbReference>
<feature type="compositionally biased region" description="Pro residues" evidence="7">
    <location>
        <begin position="459"/>
        <end position="470"/>
    </location>
</feature>
<feature type="compositionally biased region" description="Low complexity" evidence="7">
    <location>
        <begin position="471"/>
        <end position="486"/>
    </location>
</feature>
<dbReference type="PRINTS" id="PR00301">
    <property type="entry name" value="HEATSHOCK70"/>
</dbReference>
<keyword evidence="3 6" id="KW-0067">ATP-binding</keyword>
<dbReference type="Gene3D" id="3.30.420.40">
    <property type="match status" value="2"/>
</dbReference>